<protein>
    <submittedName>
        <fullName evidence="2">MarR family transcriptional regulator</fullName>
    </submittedName>
</protein>
<keyword evidence="3" id="KW-1185">Reference proteome</keyword>
<dbReference type="Pfam" id="PF12802">
    <property type="entry name" value="MarR_2"/>
    <property type="match status" value="1"/>
</dbReference>
<dbReference type="Gene3D" id="1.10.10.10">
    <property type="entry name" value="Winged helix-like DNA-binding domain superfamily/Winged helix DNA-binding domain"/>
    <property type="match status" value="1"/>
</dbReference>
<dbReference type="AlphaFoldDB" id="A0A5C5RTM6"/>
<dbReference type="PANTHER" id="PTHR33164:SF99">
    <property type="entry name" value="MARR FAMILY REGULATORY PROTEIN"/>
    <property type="match status" value="1"/>
</dbReference>
<accession>A0A5C5RTM6</accession>
<evidence type="ECO:0000313" key="2">
    <source>
        <dbReference type="EMBL" id="TWS26467.1"/>
    </source>
</evidence>
<dbReference type="OrthoDB" id="122135at2"/>
<sequence>MSRPGYELPVLLLAGFRESVDEAHRILAERGYPEARPRDGFAMQAIGAGSTAGEIATALGVTKQAAAKTIARLVDLDYAAVEPDPDDGRRRLVTPTEHGRAMLRASAEAFQAVRDAWAVRIGPDRLDTMLDDLNTLAARSTRLDTLSALADDRA</sequence>
<reference evidence="2 3" key="1">
    <citation type="submission" date="2019-06" db="EMBL/GenBank/DDBJ databases">
        <authorList>
            <person name="Teng J.L.L."/>
            <person name="Lee H.H."/>
            <person name="Lau S.K.P."/>
            <person name="Woo P.C.Y."/>
        </authorList>
    </citation>
    <scope>NUCLEOTIDE SEQUENCE [LARGE SCALE GENOMIC DNA]</scope>
    <source>
        <strain evidence="2 3">HKU70</strain>
    </source>
</reference>
<dbReference type="EMBL" id="VIGV01000001">
    <property type="protein sequence ID" value="TWS26467.1"/>
    <property type="molecule type" value="Genomic_DNA"/>
</dbReference>
<dbReference type="SUPFAM" id="SSF46785">
    <property type="entry name" value="Winged helix' DNA-binding domain"/>
    <property type="match status" value="1"/>
</dbReference>
<dbReference type="InterPro" id="IPR036388">
    <property type="entry name" value="WH-like_DNA-bd_sf"/>
</dbReference>
<dbReference type="InterPro" id="IPR036390">
    <property type="entry name" value="WH_DNA-bd_sf"/>
</dbReference>
<dbReference type="SMART" id="SM00347">
    <property type="entry name" value="HTH_MARR"/>
    <property type="match status" value="1"/>
</dbReference>
<evidence type="ECO:0000313" key="3">
    <source>
        <dbReference type="Proteomes" id="UP000319792"/>
    </source>
</evidence>
<dbReference type="InterPro" id="IPR000835">
    <property type="entry name" value="HTH_MarR-typ"/>
</dbReference>
<dbReference type="GO" id="GO:0003700">
    <property type="term" value="F:DNA-binding transcription factor activity"/>
    <property type="evidence" value="ECO:0007669"/>
    <property type="project" value="InterPro"/>
</dbReference>
<dbReference type="InterPro" id="IPR039422">
    <property type="entry name" value="MarR/SlyA-like"/>
</dbReference>
<gene>
    <name evidence="2" type="ORF">FK268_04350</name>
</gene>
<dbReference type="PANTHER" id="PTHR33164">
    <property type="entry name" value="TRANSCRIPTIONAL REGULATOR, MARR FAMILY"/>
    <property type="match status" value="1"/>
</dbReference>
<dbReference type="GO" id="GO:0006950">
    <property type="term" value="P:response to stress"/>
    <property type="evidence" value="ECO:0007669"/>
    <property type="project" value="TreeGrafter"/>
</dbReference>
<dbReference type="RefSeq" id="WP_146431431.1">
    <property type="nucleotide sequence ID" value="NZ_VIGV01000001.1"/>
</dbReference>
<dbReference type="Proteomes" id="UP000319792">
    <property type="component" value="Unassembled WGS sequence"/>
</dbReference>
<reference evidence="2 3" key="2">
    <citation type="submission" date="2019-08" db="EMBL/GenBank/DDBJ databases">
        <title>Tsukamurella conjunctivitidis sp. nov., Tsukamurella assacharolytica sp. nov. and Tsukamurella sputae sp. nov. isolated from patients with conjunctivitis, bacteraemia (lymphoma) and respiratory infection (sputum) in Hong Kong.</title>
        <authorList>
            <person name="Fok K.M.N."/>
            <person name="Fong J.Y.H."/>
        </authorList>
    </citation>
    <scope>NUCLEOTIDE SEQUENCE [LARGE SCALE GENOMIC DNA]</scope>
    <source>
        <strain evidence="2 3">HKU70</strain>
    </source>
</reference>
<comment type="caution">
    <text evidence="2">The sequence shown here is derived from an EMBL/GenBank/DDBJ whole genome shotgun (WGS) entry which is preliminary data.</text>
</comment>
<name>A0A5C5RTM6_9ACTN</name>
<feature type="domain" description="HTH marR-type" evidence="1">
    <location>
        <begin position="25"/>
        <end position="126"/>
    </location>
</feature>
<proteinExistence type="predicted"/>
<organism evidence="2 3">
    <name type="scientific">Tsukamurella sputi</name>
    <dbReference type="NCBI Taxonomy" id="2591848"/>
    <lineage>
        <taxon>Bacteria</taxon>
        <taxon>Bacillati</taxon>
        <taxon>Actinomycetota</taxon>
        <taxon>Actinomycetes</taxon>
        <taxon>Mycobacteriales</taxon>
        <taxon>Tsukamurellaceae</taxon>
        <taxon>Tsukamurella</taxon>
    </lineage>
</organism>
<evidence type="ECO:0000259" key="1">
    <source>
        <dbReference type="SMART" id="SM00347"/>
    </source>
</evidence>